<evidence type="ECO:0000313" key="3">
    <source>
        <dbReference type="Proteomes" id="UP000735302"/>
    </source>
</evidence>
<reference evidence="2 3" key="1">
    <citation type="journal article" date="2021" name="Elife">
        <title>Chloroplast acquisition without the gene transfer in kleptoplastic sea slugs, Plakobranchus ocellatus.</title>
        <authorList>
            <person name="Maeda T."/>
            <person name="Takahashi S."/>
            <person name="Yoshida T."/>
            <person name="Shimamura S."/>
            <person name="Takaki Y."/>
            <person name="Nagai Y."/>
            <person name="Toyoda A."/>
            <person name="Suzuki Y."/>
            <person name="Arimoto A."/>
            <person name="Ishii H."/>
            <person name="Satoh N."/>
            <person name="Nishiyama T."/>
            <person name="Hasebe M."/>
            <person name="Maruyama T."/>
            <person name="Minagawa J."/>
            <person name="Obokata J."/>
            <person name="Shigenobu S."/>
        </authorList>
    </citation>
    <scope>NUCLEOTIDE SEQUENCE [LARGE SCALE GENOMIC DNA]</scope>
</reference>
<feature type="transmembrane region" description="Helical" evidence="1">
    <location>
        <begin position="30"/>
        <end position="50"/>
    </location>
</feature>
<protein>
    <submittedName>
        <fullName evidence="2">Uncharacterized protein</fullName>
    </submittedName>
</protein>
<keyword evidence="1" id="KW-0472">Membrane</keyword>
<keyword evidence="1" id="KW-0812">Transmembrane</keyword>
<keyword evidence="3" id="KW-1185">Reference proteome</keyword>
<dbReference type="EMBL" id="BLXT01007807">
    <property type="protein sequence ID" value="GFO42380.1"/>
    <property type="molecule type" value="Genomic_DNA"/>
</dbReference>
<keyword evidence="1" id="KW-1133">Transmembrane helix</keyword>
<accession>A0AAV4DED7</accession>
<sequence>METGSLDMKATLLSAGNCWGVRGKSFQSRILQFLICFISPQFLRYLFFNVTTMFHFKRRLLTDSLPDKTMNIHVFLDITWSVSAMGHSAVLSQQAGSAVTVLCSQKHGQNKYSNRHNVMILSGSYLSMTRSIRIRAWGIKRYTARLYILISAS</sequence>
<organism evidence="2 3">
    <name type="scientific">Plakobranchus ocellatus</name>
    <dbReference type="NCBI Taxonomy" id="259542"/>
    <lineage>
        <taxon>Eukaryota</taxon>
        <taxon>Metazoa</taxon>
        <taxon>Spiralia</taxon>
        <taxon>Lophotrochozoa</taxon>
        <taxon>Mollusca</taxon>
        <taxon>Gastropoda</taxon>
        <taxon>Heterobranchia</taxon>
        <taxon>Euthyneura</taxon>
        <taxon>Panpulmonata</taxon>
        <taxon>Sacoglossa</taxon>
        <taxon>Placobranchoidea</taxon>
        <taxon>Plakobranchidae</taxon>
        <taxon>Plakobranchus</taxon>
    </lineage>
</organism>
<name>A0AAV4DED7_9GAST</name>
<proteinExistence type="predicted"/>
<dbReference type="Proteomes" id="UP000735302">
    <property type="component" value="Unassembled WGS sequence"/>
</dbReference>
<gene>
    <name evidence="2" type="ORF">PoB_006888500</name>
</gene>
<comment type="caution">
    <text evidence="2">The sequence shown here is derived from an EMBL/GenBank/DDBJ whole genome shotgun (WGS) entry which is preliminary data.</text>
</comment>
<evidence type="ECO:0000256" key="1">
    <source>
        <dbReference type="SAM" id="Phobius"/>
    </source>
</evidence>
<evidence type="ECO:0000313" key="2">
    <source>
        <dbReference type="EMBL" id="GFO42380.1"/>
    </source>
</evidence>
<dbReference type="AlphaFoldDB" id="A0AAV4DED7"/>